<dbReference type="Gene3D" id="3.40.50.2000">
    <property type="entry name" value="Glycogen Phosphorylase B"/>
    <property type="match status" value="2"/>
</dbReference>
<evidence type="ECO:0000313" key="4">
    <source>
        <dbReference type="EMBL" id="MFC5175695.1"/>
    </source>
</evidence>
<organism evidence="4 5">
    <name type="scientific">Nocardioides taihuensis</name>
    <dbReference type="NCBI Taxonomy" id="1835606"/>
    <lineage>
        <taxon>Bacteria</taxon>
        <taxon>Bacillati</taxon>
        <taxon>Actinomycetota</taxon>
        <taxon>Actinomycetes</taxon>
        <taxon>Propionibacteriales</taxon>
        <taxon>Nocardioidaceae</taxon>
        <taxon>Nocardioides</taxon>
    </lineage>
</organism>
<feature type="domain" description="Glycosyltransferase subfamily 4-like N-terminal" evidence="3">
    <location>
        <begin position="48"/>
        <end position="182"/>
    </location>
</feature>
<keyword evidence="1 4" id="KW-0328">Glycosyltransferase</keyword>
<proteinExistence type="predicted"/>
<dbReference type="RefSeq" id="WP_378586873.1">
    <property type="nucleotide sequence ID" value="NZ_JBHSKD010000004.1"/>
</dbReference>
<dbReference type="CDD" id="cd03801">
    <property type="entry name" value="GT4_PimA-like"/>
    <property type="match status" value="1"/>
</dbReference>
<dbReference type="SUPFAM" id="SSF53756">
    <property type="entry name" value="UDP-Glycosyltransferase/glycogen phosphorylase"/>
    <property type="match status" value="1"/>
</dbReference>
<evidence type="ECO:0000256" key="1">
    <source>
        <dbReference type="ARBA" id="ARBA00022676"/>
    </source>
</evidence>
<comment type="caution">
    <text evidence="4">The sequence shown here is derived from an EMBL/GenBank/DDBJ whole genome shotgun (WGS) entry which is preliminary data.</text>
</comment>
<accession>A0ABW0BEF9</accession>
<evidence type="ECO:0000313" key="5">
    <source>
        <dbReference type="Proteomes" id="UP001596087"/>
    </source>
</evidence>
<reference evidence="5" key="1">
    <citation type="journal article" date="2019" name="Int. J. Syst. Evol. Microbiol.">
        <title>The Global Catalogue of Microorganisms (GCM) 10K type strain sequencing project: providing services to taxonomists for standard genome sequencing and annotation.</title>
        <authorList>
            <consortium name="The Broad Institute Genomics Platform"/>
            <consortium name="The Broad Institute Genome Sequencing Center for Infectious Disease"/>
            <person name="Wu L."/>
            <person name="Ma J."/>
        </authorList>
    </citation>
    <scope>NUCLEOTIDE SEQUENCE [LARGE SCALE GENOMIC DNA]</scope>
    <source>
        <strain evidence="5">DFY41</strain>
    </source>
</reference>
<dbReference type="Proteomes" id="UP001596087">
    <property type="component" value="Unassembled WGS sequence"/>
</dbReference>
<dbReference type="GO" id="GO:0016757">
    <property type="term" value="F:glycosyltransferase activity"/>
    <property type="evidence" value="ECO:0007669"/>
    <property type="project" value="UniProtKB-KW"/>
</dbReference>
<name>A0ABW0BEF9_9ACTN</name>
<dbReference type="EC" id="2.4.-.-" evidence="4"/>
<protein>
    <submittedName>
        <fullName evidence="4">Glycosyltransferase family 4 protein</fullName>
        <ecNumber evidence="4">2.4.-.-</ecNumber>
    </submittedName>
</protein>
<dbReference type="InterPro" id="IPR028098">
    <property type="entry name" value="Glyco_trans_4-like_N"/>
</dbReference>
<evidence type="ECO:0000259" key="3">
    <source>
        <dbReference type="Pfam" id="PF13439"/>
    </source>
</evidence>
<dbReference type="PANTHER" id="PTHR12526">
    <property type="entry name" value="GLYCOSYLTRANSFERASE"/>
    <property type="match status" value="1"/>
</dbReference>
<dbReference type="Pfam" id="PF13439">
    <property type="entry name" value="Glyco_transf_4"/>
    <property type="match status" value="1"/>
</dbReference>
<keyword evidence="5" id="KW-1185">Reference proteome</keyword>
<keyword evidence="2 4" id="KW-0808">Transferase</keyword>
<evidence type="ECO:0000256" key="2">
    <source>
        <dbReference type="ARBA" id="ARBA00022679"/>
    </source>
</evidence>
<dbReference type="EMBL" id="JBHSKD010000004">
    <property type="protein sequence ID" value="MFC5175695.1"/>
    <property type="molecule type" value="Genomic_DNA"/>
</dbReference>
<dbReference type="Pfam" id="PF13692">
    <property type="entry name" value="Glyco_trans_1_4"/>
    <property type="match status" value="1"/>
</dbReference>
<gene>
    <name evidence="4" type="ORF">ACFPGP_03360</name>
</gene>
<sequence length="395" mass="41935">MTQVAYLVHSGAESGAELSLATSLAHWPEGEPRPVVLMAEDGPVVARFVAAGADVRVGATSRSLVALRRGSAGGRRLLAAVGGLRDAARTTARDLADAGADVVVATSLKSLAYGWLAARRRRLPVVWSLHDRVAGDYFPGWVVPLLRYAAPRLVSGIIVNSRSTLSTIRPGRTPVLVAYPAIELPDVDAERPAAPLRRVGILGRLAHWKGQDVFLEAFARAFADRPEVEAVVIGGALFGEDDYERELVELADTPPLRGRVTFTGHVADPWPQLTGLDVLVHASRTPEPFGQVVVQGMWMGCAVVATTPGGPSEVITPGRDGMLVPCDDVPALAAALRHLGQDDEGRVELGRAAKATAARYAIERAAPARATWLADVAARRVAPSSVRLTVTREVP</sequence>